<organism evidence="2">
    <name type="scientific">marine sediment metagenome</name>
    <dbReference type="NCBI Taxonomy" id="412755"/>
    <lineage>
        <taxon>unclassified sequences</taxon>
        <taxon>metagenomes</taxon>
        <taxon>ecological metagenomes</taxon>
    </lineage>
</organism>
<proteinExistence type="predicted"/>
<protein>
    <submittedName>
        <fullName evidence="2">Uncharacterized protein</fullName>
    </submittedName>
</protein>
<feature type="transmembrane region" description="Helical" evidence="1">
    <location>
        <begin position="20"/>
        <end position="42"/>
    </location>
</feature>
<gene>
    <name evidence="2" type="ORF">LCGC14_1133800</name>
</gene>
<evidence type="ECO:0000256" key="1">
    <source>
        <dbReference type="SAM" id="Phobius"/>
    </source>
</evidence>
<accession>A0A0F9M0D6</accession>
<keyword evidence="1" id="KW-1133">Transmembrane helix</keyword>
<feature type="transmembrane region" description="Helical" evidence="1">
    <location>
        <begin position="62"/>
        <end position="85"/>
    </location>
</feature>
<keyword evidence="1" id="KW-0812">Transmembrane</keyword>
<name>A0A0F9M0D6_9ZZZZ</name>
<reference evidence="2" key="1">
    <citation type="journal article" date="2015" name="Nature">
        <title>Complex archaea that bridge the gap between prokaryotes and eukaryotes.</title>
        <authorList>
            <person name="Spang A."/>
            <person name="Saw J.H."/>
            <person name="Jorgensen S.L."/>
            <person name="Zaremba-Niedzwiedzka K."/>
            <person name="Martijn J."/>
            <person name="Lind A.E."/>
            <person name="van Eijk R."/>
            <person name="Schleper C."/>
            <person name="Guy L."/>
            <person name="Ettema T.J."/>
        </authorList>
    </citation>
    <scope>NUCLEOTIDE SEQUENCE</scope>
</reference>
<evidence type="ECO:0000313" key="2">
    <source>
        <dbReference type="EMBL" id="KKN00840.1"/>
    </source>
</evidence>
<feature type="transmembrane region" description="Helical" evidence="1">
    <location>
        <begin position="122"/>
        <end position="140"/>
    </location>
</feature>
<dbReference type="AlphaFoldDB" id="A0A0F9M0D6"/>
<dbReference type="EMBL" id="LAZR01005328">
    <property type="protein sequence ID" value="KKN00840.1"/>
    <property type="molecule type" value="Genomic_DNA"/>
</dbReference>
<keyword evidence="1" id="KW-0472">Membrane</keyword>
<feature type="transmembrane region" description="Helical" evidence="1">
    <location>
        <begin position="92"/>
        <end position="110"/>
    </location>
</feature>
<sequence length="149" mass="17402">MKNIFLRVEHKRLKWHGWVIGFILFVYSSFSLYDYVMSILLKEAYFVDSGMTEFQIEYFTNFPIWVTIAWTVSVWGLFLATIAFLLRIRIAFILFLISLIGTLLYVIYTFGLSEGLEAMGVIWPAPILITIVIAAMALYCKKFFNIKVR</sequence>
<comment type="caution">
    <text evidence="2">The sequence shown here is derived from an EMBL/GenBank/DDBJ whole genome shotgun (WGS) entry which is preliminary data.</text>
</comment>